<proteinExistence type="predicted"/>
<protein>
    <recommendedName>
        <fullName evidence="5">ATP-binding protein</fullName>
    </recommendedName>
</protein>
<dbReference type="EMBL" id="GL385400">
    <property type="protein sequence ID" value="EJT71258.1"/>
    <property type="molecule type" value="Genomic_DNA"/>
</dbReference>
<feature type="region of interest" description="Disordered" evidence="1">
    <location>
        <begin position="140"/>
        <end position="160"/>
    </location>
</feature>
<feature type="compositionally biased region" description="Low complexity" evidence="1">
    <location>
        <begin position="148"/>
        <end position="158"/>
    </location>
</feature>
<reference evidence="2" key="3">
    <citation type="submission" date="2010-09" db="EMBL/GenBank/DDBJ databases">
        <title>Annotation of Gaeumannomyces graminis var. tritici R3-111a-1.</title>
        <authorList>
            <consortium name="The Broad Institute Genome Sequencing Platform"/>
            <person name="Ma L.-J."/>
            <person name="Dead R."/>
            <person name="Young S.K."/>
            <person name="Zeng Q."/>
            <person name="Gargeya S."/>
            <person name="Fitzgerald M."/>
            <person name="Haas B."/>
            <person name="Abouelleil A."/>
            <person name="Alvarado L."/>
            <person name="Arachchi H.M."/>
            <person name="Berlin A."/>
            <person name="Brown A."/>
            <person name="Chapman S.B."/>
            <person name="Chen Z."/>
            <person name="Dunbar C."/>
            <person name="Freedman E."/>
            <person name="Gearin G."/>
            <person name="Gellesch M."/>
            <person name="Goldberg J."/>
            <person name="Griggs A."/>
            <person name="Gujja S."/>
            <person name="Heiman D."/>
            <person name="Howarth C."/>
            <person name="Larson L."/>
            <person name="Lui A."/>
            <person name="MacDonald P.J.P."/>
            <person name="Mehta T."/>
            <person name="Montmayeur A."/>
            <person name="Murphy C."/>
            <person name="Neiman D."/>
            <person name="Pearson M."/>
            <person name="Priest M."/>
            <person name="Roberts A."/>
            <person name="Saif S."/>
            <person name="Shea T."/>
            <person name="Shenoy N."/>
            <person name="Sisk P."/>
            <person name="Stolte C."/>
            <person name="Sykes S."/>
            <person name="Yandava C."/>
            <person name="Wortman J."/>
            <person name="Nusbaum C."/>
            <person name="Birren B."/>
        </authorList>
    </citation>
    <scope>NUCLEOTIDE SEQUENCE</scope>
    <source>
        <strain evidence="2">R3-111a-1</strain>
    </source>
</reference>
<keyword evidence="4" id="KW-1185">Reference proteome</keyword>
<evidence type="ECO:0000313" key="3">
    <source>
        <dbReference type="EnsemblFungi" id="EJT71258"/>
    </source>
</evidence>
<dbReference type="Gene3D" id="3.40.50.300">
    <property type="entry name" value="P-loop containing nucleotide triphosphate hydrolases"/>
    <property type="match status" value="1"/>
</dbReference>
<reference evidence="3" key="5">
    <citation type="submission" date="2018-04" db="UniProtKB">
        <authorList>
            <consortium name="EnsemblFungi"/>
        </authorList>
    </citation>
    <scope>IDENTIFICATION</scope>
    <source>
        <strain evidence="3">R3-111a-1</strain>
    </source>
</reference>
<dbReference type="Pfam" id="PF13671">
    <property type="entry name" value="AAA_33"/>
    <property type="match status" value="1"/>
</dbReference>
<reference evidence="3" key="4">
    <citation type="journal article" date="2015" name="G3 (Bethesda)">
        <title>Genome sequences of three phytopathogenic species of the Magnaporthaceae family of fungi.</title>
        <authorList>
            <person name="Okagaki L.H."/>
            <person name="Nunes C.C."/>
            <person name="Sailsbery J."/>
            <person name="Clay B."/>
            <person name="Brown D."/>
            <person name="John T."/>
            <person name="Oh Y."/>
            <person name="Young N."/>
            <person name="Fitzgerald M."/>
            <person name="Haas B.J."/>
            <person name="Zeng Q."/>
            <person name="Young S."/>
            <person name="Adiconis X."/>
            <person name="Fan L."/>
            <person name="Levin J.Z."/>
            <person name="Mitchell T.K."/>
            <person name="Okubara P.A."/>
            <person name="Farman M.L."/>
            <person name="Kohn L.M."/>
            <person name="Birren B."/>
            <person name="Ma L.-J."/>
            <person name="Dean R.A."/>
        </authorList>
    </citation>
    <scope>NUCLEOTIDE SEQUENCE</scope>
    <source>
        <strain evidence="3">R3-111a-1</strain>
    </source>
</reference>
<gene>
    <name evidence="3" type="primary">20350975</name>
    <name evidence="2" type="ORF">GGTG_10517</name>
</gene>
<name>J3PAJ2_GAET3</name>
<reference evidence="2" key="2">
    <citation type="submission" date="2010-07" db="EMBL/GenBank/DDBJ databases">
        <authorList>
            <consortium name="The Broad Institute Genome Sequencing Platform"/>
            <consortium name="Broad Institute Genome Sequencing Center for Infectious Disease"/>
            <person name="Ma L.-J."/>
            <person name="Dead R."/>
            <person name="Young S."/>
            <person name="Zeng Q."/>
            <person name="Koehrsen M."/>
            <person name="Alvarado L."/>
            <person name="Berlin A."/>
            <person name="Chapman S.B."/>
            <person name="Chen Z."/>
            <person name="Freedman E."/>
            <person name="Gellesch M."/>
            <person name="Goldberg J."/>
            <person name="Griggs A."/>
            <person name="Gujja S."/>
            <person name="Heilman E.R."/>
            <person name="Heiman D."/>
            <person name="Hepburn T."/>
            <person name="Howarth C."/>
            <person name="Jen D."/>
            <person name="Larson L."/>
            <person name="Mehta T."/>
            <person name="Neiman D."/>
            <person name="Pearson M."/>
            <person name="Roberts A."/>
            <person name="Saif S."/>
            <person name="Shea T."/>
            <person name="Shenoy N."/>
            <person name="Sisk P."/>
            <person name="Stolte C."/>
            <person name="Sykes S."/>
            <person name="Walk T."/>
            <person name="White J."/>
            <person name="Yandava C."/>
            <person name="Haas B."/>
            <person name="Nusbaum C."/>
            <person name="Birren B."/>
        </authorList>
    </citation>
    <scope>NUCLEOTIDE SEQUENCE</scope>
    <source>
        <strain evidence="2">R3-111a-1</strain>
    </source>
</reference>
<evidence type="ECO:0000256" key="1">
    <source>
        <dbReference type="SAM" id="MobiDB-lite"/>
    </source>
</evidence>
<dbReference type="STRING" id="644352.J3PAJ2"/>
<organism evidence="2">
    <name type="scientific">Gaeumannomyces tritici (strain R3-111a-1)</name>
    <name type="common">Wheat and barley take-all root rot fungus</name>
    <name type="synonym">Gaeumannomyces graminis var. tritici</name>
    <dbReference type="NCBI Taxonomy" id="644352"/>
    <lineage>
        <taxon>Eukaryota</taxon>
        <taxon>Fungi</taxon>
        <taxon>Dikarya</taxon>
        <taxon>Ascomycota</taxon>
        <taxon>Pezizomycotina</taxon>
        <taxon>Sordariomycetes</taxon>
        <taxon>Sordariomycetidae</taxon>
        <taxon>Magnaporthales</taxon>
        <taxon>Magnaporthaceae</taxon>
        <taxon>Gaeumannomyces</taxon>
    </lineage>
</organism>
<dbReference type="AlphaFoldDB" id="J3PAJ2"/>
<dbReference type="PANTHER" id="PTHR37807:SF3">
    <property type="entry name" value="OS07G0160300 PROTEIN"/>
    <property type="match status" value="1"/>
</dbReference>
<reference evidence="4" key="1">
    <citation type="submission" date="2010-07" db="EMBL/GenBank/DDBJ databases">
        <title>The genome sequence of Gaeumannomyces graminis var. tritici strain R3-111a-1.</title>
        <authorList>
            <consortium name="The Broad Institute Genome Sequencing Platform"/>
            <person name="Ma L.-J."/>
            <person name="Dead R."/>
            <person name="Young S."/>
            <person name="Zeng Q."/>
            <person name="Koehrsen M."/>
            <person name="Alvarado L."/>
            <person name="Berlin A."/>
            <person name="Chapman S.B."/>
            <person name="Chen Z."/>
            <person name="Freedman E."/>
            <person name="Gellesch M."/>
            <person name="Goldberg J."/>
            <person name="Griggs A."/>
            <person name="Gujja S."/>
            <person name="Heilman E.R."/>
            <person name="Heiman D."/>
            <person name="Hepburn T."/>
            <person name="Howarth C."/>
            <person name="Jen D."/>
            <person name="Larson L."/>
            <person name="Mehta T."/>
            <person name="Neiman D."/>
            <person name="Pearson M."/>
            <person name="Roberts A."/>
            <person name="Saif S."/>
            <person name="Shea T."/>
            <person name="Shenoy N."/>
            <person name="Sisk P."/>
            <person name="Stolte C."/>
            <person name="Sykes S."/>
            <person name="Walk T."/>
            <person name="White J."/>
            <person name="Yandava C."/>
            <person name="Haas B."/>
            <person name="Nusbaum C."/>
            <person name="Birren B."/>
        </authorList>
    </citation>
    <scope>NUCLEOTIDE SEQUENCE [LARGE SCALE GENOMIC DNA]</scope>
    <source>
        <strain evidence="4">R3-111a-1</strain>
    </source>
</reference>
<dbReference type="GeneID" id="20350975"/>
<dbReference type="Proteomes" id="UP000006039">
    <property type="component" value="Unassembled WGS sequence"/>
</dbReference>
<dbReference type="SUPFAM" id="SSF52540">
    <property type="entry name" value="P-loop containing nucleoside triphosphate hydrolases"/>
    <property type="match status" value="1"/>
</dbReference>
<dbReference type="RefSeq" id="XP_009226655.1">
    <property type="nucleotide sequence ID" value="XM_009228391.1"/>
</dbReference>
<dbReference type="HOGENOM" id="CLU_101476_0_0_1"/>
<dbReference type="OrthoDB" id="3231855at2759"/>
<dbReference type="EnsemblFungi" id="EJT71258">
    <property type="protein sequence ID" value="EJT71258"/>
    <property type="gene ID" value="GGTG_10517"/>
</dbReference>
<sequence>MPEDDQTATRPRVFIQMSGAPGAGKSSMARLLQQSTGGLVIDHDVLRSSLLGSSDGLLTFDHVARMAYDLQWALAGSAAGQQGPLRLPAVIVDSTCNSREVVDRGSGLAARHGLAYWYVECRVADVDLLDRRLRARERPLPSQRTAVDEPPAAAAGARAGEDSRALFRRWIDEPCRPLASDRVIVVDSSKSLEEGRDLVLRKILEEPGVQTK</sequence>
<dbReference type="VEuPathDB" id="FungiDB:GGTG_10517"/>
<evidence type="ECO:0008006" key="5">
    <source>
        <dbReference type="Google" id="ProtNLM"/>
    </source>
</evidence>
<evidence type="ECO:0000313" key="4">
    <source>
        <dbReference type="Proteomes" id="UP000006039"/>
    </source>
</evidence>
<dbReference type="eggNOG" id="ENOG502T5X7">
    <property type="taxonomic scope" value="Eukaryota"/>
</dbReference>
<evidence type="ECO:0000313" key="2">
    <source>
        <dbReference type="EMBL" id="EJT71258.1"/>
    </source>
</evidence>
<accession>J3PAJ2</accession>
<dbReference type="PANTHER" id="PTHR37807">
    <property type="entry name" value="OS07G0160300 PROTEIN"/>
    <property type="match status" value="1"/>
</dbReference>
<dbReference type="InterPro" id="IPR027417">
    <property type="entry name" value="P-loop_NTPase"/>
</dbReference>